<feature type="compositionally biased region" description="Basic and acidic residues" evidence="1">
    <location>
        <begin position="7"/>
        <end position="16"/>
    </location>
</feature>
<evidence type="ECO:0000256" key="1">
    <source>
        <dbReference type="SAM" id="MobiDB-lite"/>
    </source>
</evidence>
<comment type="caution">
    <text evidence="2">The sequence shown here is derived from an EMBL/GenBank/DDBJ whole genome shotgun (WGS) entry which is preliminary data.</text>
</comment>
<dbReference type="AlphaFoldDB" id="A0A4Y2H7Y3"/>
<dbReference type="Proteomes" id="UP000499080">
    <property type="component" value="Unassembled WGS sequence"/>
</dbReference>
<proteinExistence type="predicted"/>
<reference evidence="2 3" key="1">
    <citation type="journal article" date="2019" name="Sci. Rep.">
        <title>Orb-weaving spider Araneus ventricosus genome elucidates the spidroin gene catalogue.</title>
        <authorList>
            <person name="Kono N."/>
            <person name="Nakamura H."/>
            <person name="Ohtoshi R."/>
            <person name="Moran D.A.P."/>
            <person name="Shinohara A."/>
            <person name="Yoshida Y."/>
            <person name="Fujiwara M."/>
            <person name="Mori M."/>
            <person name="Tomita M."/>
            <person name="Arakawa K."/>
        </authorList>
    </citation>
    <scope>NUCLEOTIDE SEQUENCE [LARGE SCALE GENOMIC DNA]</scope>
</reference>
<organism evidence="2 3">
    <name type="scientific">Araneus ventricosus</name>
    <name type="common">Orbweaver spider</name>
    <name type="synonym">Epeira ventricosa</name>
    <dbReference type="NCBI Taxonomy" id="182803"/>
    <lineage>
        <taxon>Eukaryota</taxon>
        <taxon>Metazoa</taxon>
        <taxon>Ecdysozoa</taxon>
        <taxon>Arthropoda</taxon>
        <taxon>Chelicerata</taxon>
        <taxon>Arachnida</taxon>
        <taxon>Araneae</taxon>
        <taxon>Araneomorphae</taxon>
        <taxon>Entelegynae</taxon>
        <taxon>Araneoidea</taxon>
        <taxon>Araneidae</taxon>
        <taxon>Araneus</taxon>
    </lineage>
</organism>
<keyword evidence="3" id="KW-1185">Reference proteome</keyword>
<accession>A0A4Y2H7Y3</accession>
<evidence type="ECO:0000313" key="2">
    <source>
        <dbReference type="EMBL" id="GBM61279.1"/>
    </source>
</evidence>
<dbReference type="EMBL" id="BGPR01001761">
    <property type="protein sequence ID" value="GBM61279.1"/>
    <property type="molecule type" value="Genomic_DNA"/>
</dbReference>
<protein>
    <submittedName>
        <fullName evidence="2">Uncharacterized protein</fullName>
    </submittedName>
</protein>
<evidence type="ECO:0000313" key="3">
    <source>
        <dbReference type="Proteomes" id="UP000499080"/>
    </source>
</evidence>
<gene>
    <name evidence="2" type="ORF">AVEN_253031_1</name>
</gene>
<sequence>MGGQEISGREDRKFQEGRTGSFRKGGQEVWKGRCPSSPNFFTTARGTSLIPLDLTCTRPAYKVDLWWNRVTNLQITDSDTIGKCRLFAIFLK</sequence>
<feature type="region of interest" description="Disordered" evidence="1">
    <location>
        <begin position="1"/>
        <end position="28"/>
    </location>
</feature>
<name>A0A4Y2H7Y3_ARAVE</name>